<dbReference type="Pfam" id="PF14097">
    <property type="entry name" value="SpoVAE"/>
    <property type="match status" value="1"/>
</dbReference>
<sequence length="193" mass="20716">MRTTGDKKRVVLITDGDKVARKAVEEVAHRVGGRCISLSAGNPTPITGDEIISHILETPYDPVLVMLDDRGDRGQAQGEQALAEIVRNGQVEVLGVVAVASNTDHIRGVKVDCSITRDGELIQEAVDKDGYPRTDHSPKLQGDTVDVLNDYNIPIIVGVGDVGKMKGSDRSHKGAPITTRAVEEILARSGYQV</sequence>
<dbReference type="EMBL" id="CP121694">
    <property type="protein sequence ID" value="WRO23022.1"/>
    <property type="molecule type" value="Genomic_DNA"/>
</dbReference>
<gene>
    <name evidence="1" type="ORF">MFMK1_002868</name>
</gene>
<reference evidence="1 2" key="1">
    <citation type="submission" date="2023-04" db="EMBL/GenBank/DDBJ databases">
        <authorList>
            <person name="Hsu D."/>
        </authorList>
    </citation>
    <scope>NUCLEOTIDE SEQUENCE [LARGE SCALE GENOMIC DNA]</scope>
    <source>
        <strain evidence="1 2">MK1</strain>
    </source>
</reference>
<dbReference type="KEGG" id="dbc:MFMK1_002868"/>
<evidence type="ECO:0000313" key="2">
    <source>
        <dbReference type="Proteomes" id="UP001329915"/>
    </source>
</evidence>
<dbReference type="InterPro" id="IPR025914">
    <property type="entry name" value="SpoVAE"/>
</dbReference>
<organism evidence="1 2">
    <name type="scientific">Metallumcola ferriviriculae</name>
    <dbReference type="NCBI Taxonomy" id="3039180"/>
    <lineage>
        <taxon>Bacteria</taxon>
        <taxon>Bacillati</taxon>
        <taxon>Bacillota</taxon>
        <taxon>Clostridia</taxon>
        <taxon>Neomoorellales</taxon>
        <taxon>Desulfitibacteraceae</taxon>
        <taxon>Metallumcola</taxon>
    </lineage>
</organism>
<protein>
    <submittedName>
        <fullName evidence="1">Stage V sporulation protein AE</fullName>
    </submittedName>
</protein>
<keyword evidence="2" id="KW-1185">Reference proteome</keyword>
<evidence type="ECO:0000313" key="1">
    <source>
        <dbReference type="EMBL" id="WRO23022.1"/>
    </source>
</evidence>
<dbReference type="RefSeq" id="WP_366922411.1">
    <property type="nucleotide sequence ID" value="NZ_CP121694.1"/>
</dbReference>
<dbReference type="AlphaFoldDB" id="A0AAU0UR92"/>
<proteinExistence type="predicted"/>
<dbReference type="Proteomes" id="UP001329915">
    <property type="component" value="Chromosome"/>
</dbReference>
<accession>A0AAU0UR92</accession>
<name>A0AAU0UR92_9FIRM</name>